<dbReference type="Pfam" id="PF00535">
    <property type="entry name" value="Glycos_transf_2"/>
    <property type="match status" value="1"/>
</dbReference>
<dbReference type="Gene3D" id="3.90.550.10">
    <property type="entry name" value="Spore Coat Polysaccharide Biosynthesis Protein SpsA, Chain A"/>
    <property type="match status" value="1"/>
</dbReference>
<protein>
    <submittedName>
        <fullName evidence="2">Glycosyltransferase family A protein</fullName>
        <ecNumber evidence="2">2.4.-.-</ecNumber>
    </submittedName>
</protein>
<accession>A0AAW7CMS4</accession>
<organism evidence="2 3">
    <name type="scientific">Proteus faecis</name>
    <dbReference type="NCBI Taxonomy" id="2050967"/>
    <lineage>
        <taxon>Bacteria</taxon>
        <taxon>Pseudomonadati</taxon>
        <taxon>Pseudomonadota</taxon>
        <taxon>Gammaproteobacteria</taxon>
        <taxon>Enterobacterales</taxon>
        <taxon>Morganellaceae</taxon>
        <taxon>Proteus</taxon>
    </lineage>
</organism>
<dbReference type="GO" id="GO:0016757">
    <property type="term" value="F:glycosyltransferase activity"/>
    <property type="evidence" value="ECO:0007669"/>
    <property type="project" value="UniProtKB-KW"/>
</dbReference>
<dbReference type="EMBL" id="JASVWL010000007">
    <property type="protein sequence ID" value="MDL5355305.1"/>
    <property type="molecule type" value="Genomic_DNA"/>
</dbReference>
<dbReference type="InterPro" id="IPR029044">
    <property type="entry name" value="Nucleotide-diphossugar_trans"/>
</dbReference>
<gene>
    <name evidence="2" type="ORF">QSH02_10735</name>
</gene>
<dbReference type="CDD" id="cd00761">
    <property type="entry name" value="Glyco_tranf_GTA_type"/>
    <property type="match status" value="1"/>
</dbReference>
<dbReference type="GeneID" id="83612961"/>
<reference evidence="2" key="1">
    <citation type="submission" date="2023-06" db="EMBL/GenBank/DDBJ databases">
        <title>Acute promotion of culturable opportunistic pathogens and persistent increase of antibiotic resistance following antibiotic exposure in mouse gut microbiota.</title>
        <authorList>
            <person name="Li L."/>
            <person name="Wang B."/>
            <person name="Sun Y."/>
            <person name="Wang M."/>
            <person name="Xu H."/>
        </authorList>
    </citation>
    <scope>NUCLEOTIDE SEQUENCE</scope>
    <source>
        <strain evidence="2">EPA10_1</strain>
    </source>
</reference>
<dbReference type="SUPFAM" id="SSF53448">
    <property type="entry name" value="Nucleotide-diphospho-sugar transferases"/>
    <property type="match status" value="1"/>
</dbReference>
<dbReference type="AlphaFoldDB" id="A0AAW7CMS4"/>
<evidence type="ECO:0000313" key="3">
    <source>
        <dbReference type="Proteomes" id="UP001224739"/>
    </source>
</evidence>
<evidence type="ECO:0000259" key="1">
    <source>
        <dbReference type="Pfam" id="PF00535"/>
    </source>
</evidence>
<feature type="domain" description="Glycosyltransferase 2-like" evidence="1">
    <location>
        <begin position="19"/>
        <end position="131"/>
    </location>
</feature>
<dbReference type="Proteomes" id="UP001224739">
    <property type="component" value="Unassembled WGS sequence"/>
</dbReference>
<keyword evidence="2" id="KW-0808">Transferase</keyword>
<keyword evidence="2" id="KW-0328">Glycosyltransferase</keyword>
<comment type="caution">
    <text evidence="2">The sequence shown here is derived from an EMBL/GenBank/DDBJ whole genome shotgun (WGS) entry which is preliminary data.</text>
</comment>
<dbReference type="EC" id="2.4.-.-" evidence="2"/>
<dbReference type="RefSeq" id="WP_286039130.1">
    <property type="nucleotide sequence ID" value="NZ_JASVWJ010000008.1"/>
</dbReference>
<sequence length="250" mass="28667">MRYSEFSLLISTIAGRIQGVDKLIKSLNNNDIKIIIVIQQYKKLNHFEKCIINKFNLDKNITIILTETTGVTKSRNIALKNLQTKFALFSDDDVVYNKNSLEIIKNSFDRYNHIGFLTFSIQDEYGNLLKNYPNKTKKHTKLSILKVGTIEIAINRELCANFFFPEDMGAGQYLFCCDEPVFLGQILNSKISGLHIPEVICTHPKISSGKGLKSKNALLSRYHCFNRIFGKIIGNFVFLLFLIKNFRKVI</sequence>
<proteinExistence type="predicted"/>
<evidence type="ECO:0000313" key="2">
    <source>
        <dbReference type="EMBL" id="MDL5355305.1"/>
    </source>
</evidence>
<name>A0AAW7CMS4_9GAMM</name>
<dbReference type="InterPro" id="IPR001173">
    <property type="entry name" value="Glyco_trans_2-like"/>
</dbReference>